<accession>Q12L88</accession>
<feature type="transmembrane region" description="Helical" evidence="1">
    <location>
        <begin position="5"/>
        <end position="23"/>
    </location>
</feature>
<dbReference type="OrthoDB" id="369870at2"/>
<evidence type="ECO:0000256" key="1">
    <source>
        <dbReference type="SAM" id="Phobius"/>
    </source>
</evidence>
<keyword evidence="1" id="KW-1133">Transmembrane helix</keyword>
<feature type="transmembrane region" description="Helical" evidence="1">
    <location>
        <begin position="209"/>
        <end position="230"/>
    </location>
</feature>
<dbReference type="HOGENOM" id="CLU_054508_1_0_6"/>
<proteinExistence type="predicted"/>
<reference evidence="2 3" key="1">
    <citation type="submission" date="2006-03" db="EMBL/GenBank/DDBJ databases">
        <title>Complete sequence of Shewanella denitrificans OS217.</title>
        <authorList>
            <consortium name="US DOE Joint Genome Institute"/>
            <person name="Copeland A."/>
            <person name="Lucas S."/>
            <person name="Lapidus A."/>
            <person name="Barry K."/>
            <person name="Detter J.C."/>
            <person name="Glavina del Rio T."/>
            <person name="Hammon N."/>
            <person name="Israni S."/>
            <person name="Dalin E."/>
            <person name="Tice H."/>
            <person name="Pitluck S."/>
            <person name="Brettin T."/>
            <person name="Bruce D."/>
            <person name="Han C."/>
            <person name="Tapia R."/>
            <person name="Gilna P."/>
            <person name="Kiss H."/>
            <person name="Schmutz J."/>
            <person name="Larimer F."/>
            <person name="Land M."/>
            <person name="Hauser L."/>
            <person name="Kyrpides N."/>
            <person name="Lykidis A."/>
            <person name="Richardson P."/>
        </authorList>
    </citation>
    <scope>NUCLEOTIDE SEQUENCE [LARGE SCALE GENOMIC DNA]</scope>
    <source>
        <strain evidence="3">OS217 / ATCC BAA-1090 / DSM 15013</strain>
    </source>
</reference>
<feature type="transmembrane region" description="Helical" evidence="1">
    <location>
        <begin position="67"/>
        <end position="89"/>
    </location>
</feature>
<dbReference type="AlphaFoldDB" id="Q12L88"/>
<dbReference type="KEGG" id="sdn:Sden_2508"/>
<dbReference type="RefSeq" id="WP_011496939.1">
    <property type="nucleotide sequence ID" value="NC_007954.1"/>
</dbReference>
<organism evidence="2 3">
    <name type="scientific">Shewanella denitrificans (strain OS217 / ATCC BAA-1090 / DSM 15013)</name>
    <dbReference type="NCBI Taxonomy" id="318161"/>
    <lineage>
        <taxon>Bacteria</taxon>
        <taxon>Pseudomonadati</taxon>
        <taxon>Pseudomonadota</taxon>
        <taxon>Gammaproteobacteria</taxon>
        <taxon>Alteromonadales</taxon>
        <taxon>Shewanellaceae</taxon>
        <taxon>Shewanella</taxon>
    </lineage>
</organism>
<keyword evidence="1" id="KW-0472">Membrane</keyword>
<feature type="transmembrane region" description="Helical" evidence="1">
    <location>
        <begin position="126"/>
        <end position="145"/>
    </location>
</feature>
<evidence type="ECO:0000313" key="3">
    <source>
        <dbReference type="Proteomes" id="UP000001982"/>
    </source>
</evidence>
<dbReference type="InterPro" id="IPR037185">
    <property type="entry name" value="EmrE-like"/>
</dbReference>
<dbReference type="EMBL" id="CP000302">
    <property type="protein sequence ID" value="ABE55788.1"/>
    <property type="molecule type" value="Genomic_DNA"/>
</dbReference>
<feature type="transmembrane region" description="Helical" evidence="1">
    <location>
        <begin position="151"/>
        <end position="166"/>
    </location>
</feature>
<keyword evidence="3" id="KW-1185">Reference proteome</keyword>
<feature type="transmembrane region" description="Helical" evidence="1">
    <location>
        <begin position="242"/>
        <end position="259"/>
    </location>
</feature>
<name>Q12L88_SHEDO</name>
<evidence type="ECO:0000313" key="2">
    <source>
        <dbReference type="EMBL" id="ABE55788.1"/>
    </source>
</evidence>
<gene>
    <name evidence="2" type="ordered locus">Sden_2508</name>
</gene>
<dbReference type="SUPFAM" id="SSF103481">
    <property type="entry name" value="Multidrug resistance efflux transporter EmrE"/>
    <property type="match status" value="1"/>
</dbReference>
<dbReference type="STRING" id="318161.Sden_2508"/>
<feature type="transmembrane region" description="Helical" evidence="1">
    <location>
        <begin position="101"/>
        <end position="119"/>
    </location>
</feature>
<protein>
    <submittedName>
        <fullName evidence="2">Permeases-like protein</fullName>
    </submittedName>
</protein>
<feature type="transmembrane region" description="Helical" evidence="1">
    <location>
        <begin position="178"/>
        <end position="197"/>
    </location>
</feature>
<dbReference type="eggNOG" id="COG2962">
    <property type="taxonomic scope" value="Bacteria"/>
</dbReference>
<feature type="transmembrane region" description="Helical" evidence="1">
    <location>
        <begin position="29"/>
        <end position="47"/>
    </location>
</feature>
<keyword evidence="1" id="KW-0812">Transmembrane</keyword>
<sequence length="319" mass="35300">MAHFFIITANLIWGGLPIYFYFFTDTSPLFMLAMQIVFTWLVLQLVFSGDPKVKPNNQGQAQPKAQLGLKSWLTYIPSTCFIGANWGVYALTVQSGHALEASYAYLITPILFAIVDYLLPANRRNMTLLVLMLAALGLIAVDAVIEQVLPIAGIFIGACFTAYILWHRSQSLEPITALKRETTLLLPFALLILFIVLEPNAHWEALSQLQLWLLPLIGILTCLPLGLFILGSKQVSFSQISLYQFISPLVGTLVAVELFQESFSLSKMLVYGGLIGILCLNLHLTRRQLAAQSTLAKKVLDNKGELMSHSAKVDGLSLK</sequence>
<feature type="transmembrane region" description="Helical" evidence="1">
    <location>
        <begin position="265"/>
        <end position="284"/>
    </location>
</feature>
<dbReference type="Proteomes" id="UP000001982">
    <property type="component" value="Chromosome"/>
</dbReference>